<dbReference type="EMBL" id="JACSQG010000003">
    <property type="protein sequence ID" value="MBD7977244.1"/>
    <property type="molecule type" value="Genomic_DNA"/>
</dbReference>
<evidence type="ECO:0000313" key="1">
    <source>
        <dbReference type="EMBL" id="MBD7977244.1"/>
    </source>
</evidence>
<dbReference type="SUPFAM" id="SSF102588">
    <property type="entry name" value="LmbE-like"/>
    <property type="match status" value="1"/>
</dbReference>
<organism evidence="1 2">
    <name type="scientific">Serpens gallinarum</name>
    <dbReference type="NCBI Taxonomy" id="2763075"/>
    <lineage>
        <taxon>Bacteria</taxon>
        <taxon>Pseudomonadati</taxon>
        <taxon>Pseudomonadota</taxon>
        <taxon>Gammaproteobacteria</taxon>
        <taxon>Pseudomonadales</taxon>
        <taxon>Pseudomonadaceae</taxon>
        <taxon>Pseudomonas</taxon>
    </lineage>
</organism>
<dbReference type="InterPro" id="IPR003737">
    <property type="entry name" value="GlcNAc_PI_deacetylase-related"/>
</dbReference>
<accession>A0ABR8TNA4</accession>
<name>A0ABR8TNA4_9PSED</name>
<comment type="caution">
    <text evidence="1">The sequence shown here is derived from an EMBL/GenBank/DDBJ whole genome shotgun (WGS) entry which is preliminary data.</text>
</comment>
<evidence type="ECO:0000313" key="2">
    <source>
        <dbReference type="Proteomes" id="UP000611945"/>
    </source>
</evidence>
<dbReference type="RefSeq" id="WP_251836012.1">
    <property type="nucleotide sequence ID" value="NZ_JACSQG010000003.1"/>
</dbReference>
<protein>
    <submittedName>
        <fullName evidence="1">PIG-L family deacetylase</fullName>
    </submittedName>
</protein>
<proteinExistence type="predicted"/>
<gene>
    <name evidence="1" type="ORF">H9642_08570</name>
</gene>
<dbReference type="Gene3D" id="3.40.50.10320">
    <property type="entry name" value="LmbE-like"/>
    <property type="match status" value="1"/>
</dbReference>
<sequence>MDAKTASEMQPRLGGPCRQLALIEDVNIDALVPPGRRAVILAAHPGDEVLACGGLLQLLSHRGHALQLISITDGQAAPSRQSSPEGHSVACAMESTDSLRRLGIPLVQLKTIRGRFQAGDIENQENALLDFLMRHLRPNDVVFSPWRSDGSADHEAVGRVAQSCTVLLGAQQVEMPLNAWRGTSVDDPRIPWWRARKLALDITALARKRHAMNSQASHCLAPKTVDRNTNEREQLQLHWELFFV</sequence>
<keyword evidence="2" id="KW-1185">Reference proteome</keyword>
<dbReference type="Pfam" id="PF02585">
    <property type="entry name" value="PIG-L"/>
    <property type="match status" value="1"/>
</dbReference>
<reference evidence="1 2" key="1">
    <citation type="submission" date="2020-08" db="EMBL/GenBank/DDBJ databases">
        <title>A Genomic Blueprint of the Chicken Gut Microbiome.</title>
        <authorList>
            <person name="Gilroy R."/>
            <person name="Ravi A."/>
            <person name="Getino M."/>
            <person name="Pursley I."/>
            <person name="Horton D.L."/>
            <person name="Alikhan N.-F."/>
            <person name="Baker D."/>
            <person name="Gharbi K."/>
            <person name="Hall N."/>
            <person name="Watson M."/>
            <person name="Adriaenssens E.M."/>
            <person name="Foster-Nyarko E."/>
            <person name="Jarju S."/>
            <person name="Secka A."/>
            <person name="Antonio M."/>
            <person name="Oren A."/>
            <person name="Chaudhuri R."/>
            <person name="La Ragione R.M."/>
            <person name="Hildebrand F."/>
            <person name="Pallen M.J."/>
        </authorList>
    </citation>
    <scope>NUCLEOTIDE SEQUENCE [LARGE SCALE GENOMIC DNA]</scope>
    <source>
        <strain evidence="1 2">Sa2CUA2</strain>
    </source>
</reference>
<dbReference type="Proteomes" id="UP000611945">
    <property type="component" value="Unassembled WGS sequence"/>
</dbReference>
<dbReference type="InterPro" id="IPR024078">
    <property type="entry name" value="LmbE-like_dom_sf"/>
</dbReference>